<keyword evidence="1" id="KW-1133">Transmembrane helix</keyword>
<sequence length="579" mass="66995">MKFAEYIKAILNGLYLSLKRFPLTIMFSASVFLTLIVISETNPKENTLARIAMILALGIPISLCIKLFFEKINEKSIFKLLSVQLCGILFLIVYYFLFLNTVGMVPITRYVAVSTALYLAFLFIPYFLKKEQFEMYVINIFTGLFITIIYSIVIYSGLSAILFTIDKLLGIKILGKIYYYTWLFVVFIFSLLYFLSGLPISHKELSVKSYPKLLRILLLYIVMPLLTAYTIILYIYFGKIIITKQWPVGLVSHLVLWYSVIVTIVLFFITPIKNHNTWQNNFFKIFPKIILPLIVMMFVSIGIRINAYGVTEKRYFLLILGIWLFFIMIYLSFIKRIRNILIPFTLSIVVLISVFGPLSSYSISKMSQNSRFENILIKNKMIKNGKIQSSSDISKEDKSEISSILDYFNKNHNLQDVKYVPKGFKLNDMNNVLGFSFVPQNYGSYMGYFNFITNQSEKPIDITGYDYLFDMRNLENAAANTSISPLSASYNHETFVIKINYKGNQIYTKNLNSFVKNLIDKYGMLSKENALSPEEMTLTEENEKIKVKFIFLNISGNRNDLNNGINAKEINFYMLVKIK</sequence>
<dbReference type="Pfam" id="PF13687">
    <property type="entry name" value="DUF4153"/>
    <property type="match status" value="1"/>
</dbReference>
<feature type="transmembrane region" description="Helical" evidence="1">
    <location>
        <begin position="340"/>
        <end position="361"/>
    </location>
</feature>
<gene>
    <name evidence="2" type="ORF">J2Z42_001553</name>
</gene>
<feature type="transmembrane region" description="Helical" evidence="1">
    <location>
        <begin position="51"/>
        <end position="69"/>
    </location>
</feature>
<dbReference type="InterPro" id="IPR025291">
    <property type="entry name" value="DUF4153"/>
</dbReference>
<evidence type="ECO:0000313" key="3">
    <source>
        <dbReference type="Proteomes" id="UP001519307"/>
    </source>
</evidence>
<evidence type="ECO:0000256" key="1">
    <source>
        <dbReference type="SAM" id="Phobius"/>
    </source>
</evidence>
<keyword evidence="1" id="KW-0812">Transmembrane</keyword>
<feature type="transmembrane region" description="Helical" evidence="1">
    <location>
        <begin position="249"/>
        <end position="269"/>
    </location>
</feature>
<evidence type="ECO:0008006" key="4">
    <source>
        <dbReference type="Google" id="ProtNLM"/>
    </source>
</evidence>
<accession>A0ABS4KVH6</accession>
<comment type="caution">
    <text evidence="2">The sequence shown here is derived from an EMBL/GenBank/DDBJ whole genome shotgun (WGS) entry which is preliminary data.</text>
</comment>
<feature type="transmembrane region" description="Helical" evidence="1">
    <location>
        <begin position="216"/>
        <end position="237"/>
    </location>
</feature>
<feature type="transmembrane region" description="Helical" evidence="1">
    <location>
        <begin position="289"/>
        <end position="309"/>
    </location>
</feature>
<feature type="transmembrane region" description="Helical" evidence="1">
    <location>
        <begin position="21"/>
        <end position="39"/>
    </location>
</feature>
<reference evidence="2 3" key="1">
    <citation type="submission" date="2021-03" db="EMBL/GenBank/DDBJ databases">
        <title>Genomic Encyclopedia of Type Strains, Phase IV (KMG-IV): sequencing the most valuable type-strain genomes for metagenomic binning, comparative biology and taxonomic classification.</title>
        <authorList>
            <person name="Goeker M."/>
        </authorList>
    </citation>
    <scope>NUCLEOTIDE SEQUENCE [LARGE SCALE GENOMIC DNA]</scope>
    <source>
        <strain evidence="2 3">DSM 28783</strain>
    </source>
</reference>
<feature type="transmembrane region" description="Helical" evidence="1">
    <location>
        <begin position="140"/>
        <end position="165"/>
    </location>
</feature>
<proteinExistence type="predicted"/>
<feature type="transmembrane region" description="Helical" evidence="1">
    <location>
        <begin position="110"/>
        <end position="128"/>
    </location>
</feature>
<dbReference type="RefSeq" id="WP_245331535.1">
    <property type="nucleotide sequence ID" value="NZ_JAGGLM010000008.1"/>
</dbReference>
<feature type="transmembrane region" description="Helical" evidence="1">
    <location>
        <begin position="81"/>
        <end position="98"/>
    </location>
</feature>
<name>A0ABS4KVH6_9CLOT</name>
<feature type="transmembrane region" description="Helical" evidence="1">
    <location>
        <begin position="177"/>
        <end position="195"/>
    </location>
</feature>
<protein>
    <recommendedName>
        <fullName evidence="4">DUF4153 domain-containing protein</fullName>
    </recommendedName>
</protein>
<feature type="transmembrane region" description="Helical" evidence="1">
    <location>
        <begin position="315"/>
        <end position="333"/>
    </location>
</feature>
<keyword evidence="1" id="KW-0472">Membrane</keyword>
<keyword evidence="3" id="KW-1185">Reference proteome</keyword>
<organism evidence="2 3">
    <name type="scientific">Clostridium algifaecis</name>
    <dbReference type="NCBI Taxonomy" id="1472040"/>
    <lineage>
        <taxon>Bacteria</taxon>
        <taxon>Bacillati</taxon>
        <taxon>Bacillota</taxon>
        <taxon>Clostridia</taxon>
        <taxon>Eubacteriales</taxon>
        <taxon>Clostridiaceae</taxon>
        <taxon>Clostridium</taxon>
    </lineage>
</organism>
<evidence type="ECO:0000313" key="2">
    <source>
        <dbReference type="EMBL" id="MBP2032874.1"/>
    </source>
</evidence>
<dbReference type="Proteomes" id="UP001519307">
    <property type="component" value="Unassembled WGS sequence"/>
</dbReference>
<dbReference type="EMBL" id="JAGGLM010000008">
    <property type="protein sequence ID" value="MBP2032874.1"/>
    <property type="molecule type" value="Genomic_DNA"/>
</dbReference>